<gene>
    <name evidence="1" type="ORF">BLNAU_15201</name>
</gene>
<protein>
    <submittedName>
        <fullName evidence="1">Uncharacterized protein</fullName>
    </submittedName>
</protein>
<keyword evidence="2" id="KW-1185">Reference proteome</keyword>
<reference evidence="1 2" key="1">
    <citation type="journal article" date="2022" name="bioRxiv">
        <title>Genomics of Preaxostyla Flagellates Illuminates Evolutionary Transitions and the Path Towards Mitochondrial Loss.</title>
        <authorList>
            <person name="Novak L.V.F."/>
            <person name="Treitli S.C."/>
            <person name="Pyrih J."/>
            <person name="Halakuc P."/>
            <person name="Pipaliya S.V."/>
            <person name="Vacek V."/>
            <person name="Brzon O."/>
            <person name="Soukal P."/>
            <person name="Eme L."/>
            <person name="Dacks J.B."/>
            <person name="Karnkowska A."/>
            <person name="Elias M."/>
            <person name="Hampl V."/>
        </authorList>
    </citation>
    <scope>NUCLEOTIDE SEQUENCE [LARGE SCALE GENOMIC DNA]</scope>
    <source>
        <strain evidence="1">NAU3</strain>
        <tissue evidence="1">Gut</tissue>
    </source>
</reference>
<accession>A0ABQ9XBJ6</accession>
<comment type="caution">
    <text evidence="1">The sequence shown here is derived from an EMBL/GenBank/DDBJ whole genome shotgun (WGS) entry which is preliminary data.</text>
</comment>
<proteinExistence type="predicted"/>
<dbReference type="Proteomes" id="UP001281761">
    <property type="component" value="Unassembled WGS sequence"/>
</dbReference>
<organism evidence="1 2">
    <name type="scientific">Blattamonas nauphoetae</name>
    <dbReference type="NCBI Taxonomy" id="2049346"/>
    <lineage>
        <taxon>Eukaryota</taxon>
        <taxon>Metamonada</taxon>
        <taxon>Preaxostyla</taxon>
        <taxon>Oxymonadida</taxon>
        <taxon>Blattamonas</taxon>
    </lineage>
</organism>
<evidence type="ECO:0000313" key="1">
    <source>
        <dbReference type="EMBL" id="KAK2949898.1"/>
    </source>
</evidence>
<evidence type="ECO:0000313" key="2">
    <source>
        <dbReference type="Proteomes" id="UP001281761"/>
    </source>
</evidence>
<name>A0ABQ9XBJ6_9EUKA</name>
<dbReference type="EMBL" id="JARBJD010000147">
    <property type="protein sequence ID" value="KAK2949898.1"/>
    <property type="molecule type" value="Genomic_DNA"/>
</dbReference>
<sequence length="98" mass="11174">MCFHSSIATAPPFLARHFLNDELSLLNEQFVAWNTAPSSSDVTFSIDEARNSMLVTEHSIIEHPVKMRPDEVEKSLGQNRVFLHCTGRTERFVEILTK</sequence>